<evidence type="ECO:0000256" key="1">
    <source>
        <dbReference type="SAM" id="Phobius"/>
    </source>
</evidence>
<feature type="transmembrane region" description="Helical" evidence="1">
    <location>
        <begin position="24"/>
        <end position="44"/>
    </location>
</feature>
<evidence type="ECO:0000313" key="2">
    <source>
        <dbReference type="EMBL" id="AIQ68358.1"/>
    </source>
</evidence>
<proteinExistence type="predicted"/>
<keyword evidence="1" id="KW-1133">Transmembrane helix</keyword>
<feature type="transmembrane region" description="Helical" evidence="1">
    <location>
        <begin position="80"/>
        <end position="98"/>
    </location>
</feature>
<dbReference type="AlphaFoldDB" id="A0A089MA39"/>
<keyword evidence="1" id="KW-0812">Transmembrane</keyword>
<feature type="transmembrane region" description="Helical" evidence="1">
    <location>
        <begin position="118"/>
        <end position="137"/>
    </location>
</feature>
<reference evidence="2 3" key="1">
    <citation type="submission" date="2014-08" db="EMBL/GenBank/DDBJ databases">
        <title>Comparative genomics of the Paenibacillus odorifer group.</title>
        <authorList>
            <person name="den Bakker H.C."/>
            <person name="Tsai Y.-C."/>
            <person name="Martin N."/>
            <person name="Korlach J."/>
            <person name="Wiedmann M."/>
        </authorList>
    </citation>
    <scope>NUCLEOTIDE SEQUENCE [LARGE SCALE GENOMIC DNA]</scope>
    <source>
        <strain evidence="2 3">DSM 15220</strain>
    </source>
</reference>
<gene>
    <name evidence="2" type="ORF">PGRAT_12600</name>
</gene>
<name>A0A089MA39_9BACL</name>
<dbReference type="Proteomes" id="UP000029500">
    <property type="component" value="Chromosome"/>
</dbReference>
<feature type="transmembrane region" description="Helical" evidence="1">
    <location>
        <begin position="50"/>
        <end position="68"/>
    </location>
</feature>
<dbReference type="eggNOG" id="COG2205">
    <property type="taxonomic scope" value="Bacteria"/>
</dbReference>
<dbReference type="Pfam" id="PF10990">
    <property type="entry name" value="DUF2809"/>
    <property type="match status" value="1"/>
</dbReference>
<organism evidence="2 3">
    <name type="scientific">Paenibacillus graminis</name>
    <dbReference type="NCBI Taxonomy" id="189425"/>
    <lineage>
        <taxon>Bacteria</taxon>
        <taxon>Bacillati</taxon>
        <taxon>Bacillota</taxon>
        <taxon>Bacilli</taxon>
        <taxon>Bacillales</taxon>
        <taxon>Paenibacillaceae</taxon>
        <taxon>Paenibacillus</taxon>
    </lineage>
</organism>
<dbReference type="InterPro" id="IPR021257">
    <property type="entry name" value="DUF2809"/>
</dbReference>
<dbReference type="EMBL" id="CP009287">
    <property type="protein sequence ID" value="AIQ68358.1"/>
    <property type="molecule type" value="Genomic_DNA"/>
</dbReference>
<evidence type="ECO:0008006" key="4">
    <source>
        <dbReference type="Google" id="ProtNLM"/>
    </source>
</evidence>
<dbReference type="STRING" id="189425.PGRAT_12600"/>
<keyword evidence="3" id="KW-1185">Reference proteome</keyword>
<accession>A0A089MA39</accession>
<sequence>MLIGPSSNNTYDQDMGMKEMRSKIIYSTAVLLAMIMGLGSRVFGKHLPPFAASHLGDVLWACMIYFACRVLLTRQPLSQSLLLSLCFCFGIEFSQLYQGEWINGLRATRVGGLILGKGFLWIDLLRYTVGIVFSYALDRFCRPKKSS</sequence>
<dbReference type="KEGG" id="pgm:PGRAT_12600"/>
<dbReference type="HOGENOM" id="CLU_133181_2_1_9"/>
<protein>
    <recommendedName>
        <fullName evidence="4">DUF2809 domain-containing protein</fullName>
    </recommendedName>
</protein>
<evidence type="ECO:0000313" key="3">
    <source>
        <dbReference type="Proteomes" id="UP000029500"/>
    </source>
</evidence>
<keyword evidence="1" id="KW-0472">Membrane</keyword>